<dbReference type="AlphaFoldDB" id="A0A4S8HV54"/>
<dbReference type="Gene3D" id="2.60.120.10">
    <property type="entry name" value="Jelly Rolls"/>
    <property type="match status" value="1"/>
</dbReference>
<dbReference type="RefSeq" id="WP_136577625.1">
    <property type="nucleotide sequence ID" value="NZ_STFF01000003.1"/>
</dbReference>
<dbReference type="PROSITE" id="PS01124">
    <property type="entry name" value="HTH_ARAC_FAMILY_2"/>
    <property type="match status" value="1"/>
</dbReference>
<evidence type="ECO:0000313" key="5">
    <source>
        <dbReference type="EMBL" id="THU39493.1"/>
    </source>
</evidence>
<reference evidence="5 6" key="1">
    <citation type="submission" date="2019-04" db="EMBL/GenBank/DDBJ databases">
        <title>Niastella caeni sp. nov., isolated from activated sludge.</title>
        <authorList>
            <person name="Sheng M."/>
        </authorList>
    </citation>
    <scope>NUCLEOTIDE SEQUENCE [LARGE SCALE GENOMIC DNA]</scope>
    <source>
        <strain evidence="5 6">HX-2-15</strain>
    </source>
</reference>
<dbReference type="InterPro" id="IPR009057">
    <property type="entry name" value="Homeodomain-like_sf"/>
</dbReference>
<dbReference type="InterPro" id="IPR018062">
    <property type="entry name" value="HTH_AraC-typ_CS"/>
</dbReference>
<protein>
    <submittedName>
        <fullName evidence="5">Helix-turn-helix domain-containing protein</fullName>
    </submittedName>
</protein>
<comment type="caution">
    <text evidence="5">The sequence shown here is derived from an EMBL/GenBank/DDBJ whole genome shotgun (WGS) entry which is preliminary data.</text>
</comment>
<evidence type="ECO:0000313" key="6">
    <source>
        <dbReference type="Proteomes" id="UP000306918"/>
    </source>
</evidence>
<evidence type="ECO:0000256" key="1">
    <source>
        <dbReference type="ARBA" id="ARBA00023015"/>
    </source>
</evidence>
<dbReference type="Proteomes" id="UP000306918">
    <property type="component" value="Unassembled WGS sequence"/>
</dbReference>
<dbReference type="InterPro" id="IPR014710">
    <property type="entry name" value="RmlC-like_jellyroll"/>
</dbReference>
<evidence type="ECO:0000256" key="2">
    <source>
        <dbReference type="ARBA" id="ARBA00023125"/>
    </source>
</evidence>
<feature type="domain" description="HTH araC/xylS-type" evidence="4">
    <location>
        <begin position="179"/>
        <end position="277"/>
    </location>
</feature>
<dbReference type="InterPro" id="IPR003313">
    <property type="entry name" value="AraC-bd"/>
</dbReference>
<dbReference type="Gene3D" id="1.10.10.60">
    <property type="entry name" value="Homeodomain-like"/>
    <property type="match status" value="2"/>
</dbReference>
<dbReference type="Pfam" id="PF02311">
    <property type="entry name" value="AraC_binding"/>
    <property type="match status" value="1"/>
</dbReference>
<dbReference type="GO" id="GO:0043565">
    <property type="term" value="F:sequence-specific DNA binding"/>
    <property type="evidence" value="ECO:0007669"/>
    <property type="project" value="InterPro"/>
</dbReference>
<evidence type="ECO:0000256" key="3">
    <source>
        <dbReference type="ARBA" id="ARBA00023163"/>
    </source>
</evidence>
<dbReference type="InterPro" id="IPR011051">
    <property type="entry name" value="RmlC_Cupin_sf"/>
</dbReference>
<dbReference type="SUPFAM" id="SSF51182">
    <property type="entry name" value="RmlC-like cupins"/>
    <property type="match status" value="1"/>
</dbReference>
<dbReference type="PANTHER" id="PTHR43280">
    <property type="entry name" value="ARAC-FAMILY TRANSCRIPTIONAL REGULATOR"/>
    <property type="match status" value="1"/>
</dbReference>
<proteinExistence type="predicted"/>
<name>A0A4S8HV54_9BACT</name>
<keyword evidence="3" id="KW-0804">Transcription</keyword>
<organism evidence="5 6">
    <name type="scientific">Niastella caeni</name>
    <dbReference type="NCBI Taxonomy" id="2569763"/>
    <lineage>
        <taxon>Bacteria</taxon>
        <taxon>Pseudomonadati</taxon>
        <taxon>Bacteroidota</taxon>
        <taxon>Chitinophagia</taxon>
        <taxon>Chitinophagales</taxon>
        <taxon>Chitinophagaceae</taxon>
        <taxon>Niastella</taxon>
    </lineage>
</organism>
<keyword evidence="2" id="KW-0238">DNA-binding</keyword>
<dbReference type="OrthoDB" id="4480133at2"/>
<keyword evidence="1" id="KW-0805">Transcription regulation</keyword>
<dbReference type="PROSITE" id="PS00041">
    <property type="entry name" value="HTH_ARAC_FAMILY_1"/>
    <property type="match status" value="1"/>
</dbReference>
<dbReference type="InterPro" id="IPR018060">
    <property type="entry name" value="HTH_AraC"/>
</dbReference>
<dbReference type="GO" id="GO:0003700">
    <property type="term" value="F:DNA-binding transcription factor activity"/>
    <property type="evidence" value="ECO:0007669"/>
    <property type="project" value="InterPro"/>
</dbReference>
<dbReference type="EMBL" id="STFF01000003">
    <property type="protein sequence ID" value="THU39493.1"/>
    <property type="molecule type" value="Genomic_DNA"/>
</dbReference>
<dbReference type="SMART" id="SM00342">
    <property type="entry name" value="HTH_ARAC"/>
    <property type="match status" value="1"/>
</dbReference>
<dbReference type="Pfam" id="PF12833">
    <property type="entry name" value="HTH_18"/>
    <property type="match status" value="1"/>
</dbReference>
<evidence type="ECO:0000259" key="4">
    <source>
        <dbReference type="PROSITE" id="PS01124"/>
    </source>
</evidence>
<keyword evidence="6" id="KW-1185">Reference proteome</keyword>
<dbReference type="PANTHER" id="PTHR43280:SF27">
    <property type="entry name" value="TRANSCRIPTIONAL REGULATOR MTLR"/>
    <property type="match status" value="1"/>
</dbReference>
<sequence length="283" mass="32559">MKPIVQKLPLKSNKSFVAATFRSPNFETGWHQHMAHELILFTEGQGHVRIGKHVGNFKTGDIYFLGSNLPHQFQQKDKSQISAIIIHFEDDCWGKDFLNLPECHLIKQLLDISTHGLQITDTTTHQLHLLIKSLETAIDGNRIILLLQCLQLMASAKPFAILSSKEIHNVNHSDKDCIDRIYKYTSNTFHEPVSLSDVAAIACKSVPSFCHYFKRRTQKTYITYLNEVRIGYACHQLLQTDKPVTDIGYESGYNTVAYFHRQFLRLKKITPLQYRKLKAVMNM</sequence>
<accession>A0A4S8HV54</accession>
<gene>
    <name evidence="5" type="ORF">FAM09_13395</name>
</gene>
<dbReference type="SUPFAM" id="SSF46689">
    <property type="entry name" value="Homeodomain-like"/>
    <property type="match status" value="2"/>
</dbReference>